<gene>
    <name evidence="1" type="ORF">JY651_43110</name>
</gene>
<protein>
    <recommendedName>
        <fullName evidence="3">Lipoprotein</fullName>
    </recommendedName>
</protein>
<dbReference type="EMBL" id="CP071090">
    <property type="protein sequence ID" value="QSQ21870.1"/>
    <property type="molecule type" value="Genomic_DNA"/>
</dbReference>
<evidence type="ECO:0000313" key="2">
    <source>
        <dbReference type="Proteomes" id="UP000662747"/>
    </source>
</evidence>
<dbReference type="PROSITE" id="PS51257">
    <property type="entry name" value="PROKAR_LIPOPROTEIN"/>
    <property type="match status" value="1"/>
</dbReference>
<reference evidence="1 2" key="1">
    <citation type="submission" date="2021-02" db="EMBL/GenBank/DDBJ databases">
        <title>De Novo genome assembly of isolated myxobacteria.</title>
        <authorList>
            <person name="Stevens D.C."/>
        </authorList>
    </citation>
    <scope>NUCLEOTIDE SEQUENCE [LARGE SCALE GENOMIC DNA]</scope>
    <source>
        <strain evidence="2">SCPEA02</strain>
    </source>
</reference>
<name>A0ABX7NSK3_9BACT</name>
<sequence>MRRLGPAFFIGSVLLLGACKKSQDPAPVAPSPAPTEAKAVVPVPAFTLSYLQDAPNAGCTWTRQDTGGAKKVLFTADAACERLALAWSPDGNQGAVIDRGTNTVKPRAWLVNVQAGQGVPLALPELGHTDAVGFDAAGRPVALVSQVEDLVRRADGASEYFLFEGQHIPITQPEGGPGLAHAFRREGDAWKRIETVATVYESGTSALTTTGMLVSSTSSVDPDAAATNAFPEGSEDAARLDAVVKEKGHDKFGEWVSIETDGGPLYAWRATSELSELMPPLRWEVQDKLVEPEALALAPTSAVDLRVRGPLLLVSSDKAVRVYDAKSKRRVFALDGVHATRFWPKAHTVTAAVPSDAATPQ</sequence>
<keyword evidence="2" id="KW-1185">Reference proteome</keyword>
<proteinExistence type="predicted"/>
<dbReference type="SUPFAM" id="SSF75011">
    <property type="entry name" value="3-carboxy-cis,cis-mucoante lactonizing enzyme"/>
    <property type="match status" value="1"/>
</dbReference>
<dbReference type="RefSeq" id="WP_206723447.1">
    <property type="nucleotide sequence ID" value="NZ_CP071090.1"/>
</dbReference>
<accession>A0ABX7NSK3</accession>
<dbReference type="Proteomes" id="UP000662747">
    <property type="component" value="Chromosome"/>
</dbReference>
<evidence type="ECO:0000313" key="1">
    <source>
        <dbReference type="EMBL" id="QSQ21870.1"/>
    </source>
</evidence>
<evidence type="ECO:0008006" key="3">
    <source>
        <dbReference type="Google" id="ProtNLM"/>
    </source>
</evidence>
<organism evidence="1 2">
    <name type="scientific">Pyxidicoccus parkwayensis</name>
    <dbReference type="NCBI Taxonomy" id="2813578"/>
    <lineage>
        <taxon>Bacteria</taxon>
        <taxon>Pseudomonadati</taxon>
        <taxon>Myxococcota</taxon>
        <taxon>Myxococcia</taxon>
        <taxon>Myxococcales</taxon>
        <taxon>Cystobacterineae</taxon>
        <taxon>Myxococcaceae</taxon>
        <taxon>Pyxidicoccus</taxon>
    </lineage>
</organism>